<dbReference type="NCBIfam" id="TIGR00231">
    <property type="entry name" value="small_GTP"/>
    <property type="match status" value="1"/>
</dbReference>
<name>A0A523QFW7_UNCAE</name>
<dbReference type="EMBL" id="SOKU01000336">
    <property type="protein sequence ID" value="TES84326.1"/>
    <property type="molecule type" value="Genomic_DNA"/>
</dbReference>
<evidence type="ECO:0000313" key="3">
    <source>
        <dbReference type="Proteomes" id="UP000320781"/>
    </source>
</evidence>
<dbReference type="SUPFAM" id="SSF52540">
    <property type="entry name" value="P-loop containing nucleoside triphosphate hydrolases"/>
    <property type="match status" value="1"/>
</dbReference>
<dbReference type="InterPro" id="IPR027417">
    <property type="entry name" value="P-loop_NTPase"/>
</dbReference>
<evidence type="ECO:0000313" key="2">
    <source>
        <dbReference type="EMBL" id="TES84326.1"/>
    </source>
</evidence>
<gene>
    <name evidence="2" type="ORF">E3J95_06810</name>
</gene>
<dbReference type="PRINTS" id="PR00326">
    <property type="entry name" value="GTP1OBG"/>
</dbReference>
<dbReference type="InterPro" id="IPR005225">
    <property type="entry name" value="Small_GTP-bd"/>
</dbReference>
<protein>
    <submittedName>
        <fullName evidence="2">GTP-binding protein</fullName>
    </submittedName>
</protein>
<dbReference type="PROSITE" id="PS51711">
    <property type="entry name" value="G_FEOB"/>
    <property type="match status" value="1"/>
</dbReference>
<dbReference type="InterPro" id="IPR030389">
    <property type="entry name" value="G_FEOB_dom"/>
</dbReference>
<reference evidence="2 3" key="1">
    <citation type="submission" date="2019-03" db="EMBL/GenBank/DDBJ databases">
        <title>Metabolic potential of uncultured bacteria and archaea associated with petroleum seepage in deep-sea sediments.</title>
        <authorList>
            <person name="Dong X."/>
            <person name="Hubert C."/>
        </authorList>
    </citation>
    <scope>NUCLEOTIDE SEQUENCE [LARGE SCALE GENOMIC DNA]</scope>
    <source>
        <strain evidence="2">E44_bin92</strain>
    </source>
</reference>
<accession>A0A523QFW7</accession>
<proteinExistence type="predicted"/>
<dbReference type="GO" id="GO:0005525">
    <property type="term" value="F:GTP binding"/>
    <property type="evidence" value="ECO:0007669"/>
    <property type="project" value="InterPro"/>
</dbReference>
<dbReference type="Proteomes" id="UP000320781">
    <property type="component" value="Unassembled WGS sequence"/>
</dbReference>
<evidence type="ECO:0000259" key="1">
    <source>
        <dbReference type="PROSITE" id="PS51711"/>
    </source>
</evidence>
<dbReference type="InterPro" id="IPR006073">
    <property type="entry name" value="GTP-bd"/>
</dbReference>
<dbReference type="PANTHER" id="PTHR43185">
    <property type="entry name" value="FERROUS IRON TRANSPORT PROTEIN B"/>
    <property type="match status" value="1"/>
</dbReference>
<dbReference type="CDD" id="cd01879">
    <property type="entry name" value="FeoB"/>
    <property type="match status" value="1"/>
</dbReference>
<sequence>MKILLMGNPNVGKSVIFNRLTGIRVVVSNYPGTTIEFLEGSMMVDGRRVQIIDVPGAYSLVPSDKAEEVAVNILMKEKPHLIVDVVDATNLERNLYLSLQLRELPIPLILDLNMIDLARERGISIDKDALARALGVPVVSSVAISGEGVHELRAVIARIIKERVGSGNTV</sequence>
<feature type="domain" description="FeoB-type G" evidence="1">
    <location>
        <begin position="1"/>
        <end position="162"/>
    </location>
</feature>
<dbReference type="GO" id="GO:0005886">
    <property type="term" value="C:plasma membrane"/>
    <property type="evidence" value="ECO:0007669"/>
    <property type="project" value="TreeGrafter"/>
</dbReference>
<dbReference type="PANTHER" id="PTHR43185:SF1">
    <property type="entry name" value="FE(2+) TRANSPORTER FEOB"/>
    <property type="match status" value="1"/>
</dbReference>
<comment type="caution">
    <text evidence="2">The sequence shown here is derived from an EMBL/GenBank/DDBJ whole genome shotgun (WGS) entry which is preliminary data.</text>
</comment>
<dbReference type="GO" id="GO:0015093">
    <property type="term" value="F:ferrous iron transmembrane transporter activity"/>
    <property type="evidence" value="ECO:0007669"/>
    <property type="project" value="TreeGrafter"/>
</dbReference>
<dbReference type="InterPro" id="IPR050860">
    <property type="entry name" value="FeoB_GTPase"/>
</dbReference>
<dbReference type="AlphaFoldDB" id="A0A523QFW7"/>
<dbReference type="Gene3D" id="3.40.50.300">
    <property type="entry name" value="P-loop containing nucleotide triphosphate hydrolases"/>
    <property type="match status" value="1"/>
</dbReference>
<dbReference type="Pfam" id="PF02421">
    <property type="entry name" value="FeoB_N"/>
    <property type="match status" value="1"/>
</dbReference>
<organism evidence="2 3">
    <name type="scientific">Aerophobetes bacterium</name>
    <dbReference type="NCBI Taxonomy" id="2030807"/>
    <lineage>
        <taxon>Bacteria</taxon>
        <taxon>Candidatus Aerophobota</taxon>
    </lineage>
</organism>